<proteinExistence type="predicted"/>
<evidence type="ECO:0000313" key="2">
    <source>
        <dbReference type="Proteomes" id="UP001519271"/>
    </source>
</evidence>
<organism evidence="1 2">
    <name type="scientific">Youngiibacter multivorans</name>
    <dbReference type="NCBI Taxonomy" id="937251"/>
    <lineage>
        <taxon>Bacteria</taxon>
        <taxon>Bacillati</taxon>
        <taxon>Bacillota</taxon>
        <taxon>Clostridia</taxon>
        <taxon>Eubacteriales</taxon>
        <taxon>Clostridiaceae</taxon>
        <taxon>Youngiibacter</taxon>
    </lineage>
</organism>
<comment type="caution">
    <text evidence="1">The sequence shown here is derived from an EMBL/GenBank/DDBJ whole genome shotgun (WGS) entry which is preliminary data.</text>
</comment>
<dbReference type="RefSeq" id="WP_209458542.1">
    <property type="nucleotide sequence ID" value="NZ_JAGGKC010000004.1"/>
</dbReference>
<dbReference type="InterPro" id="IPR014975">
    <property type="entry name" value="DUF1836"/>
</dbReference>
<dbReference type="PANTHER" id="PTHR40056">
    <property type="entry name" value="HYPOTHETICAL CYTOSOLIC PROTEIN"/>
    <property type="match status" value="1"/>
</dbReference>
<dbReference type="PANTHER" id="PTHR40056:SF1">
    <property type="entry name" value="DUF1836 DOMAIN-CONTAINING PROTEIN"/>
    <property type="match status" value="1"/>
</dbReference>
<dbReference type="EMBL" id="JAGGKC010000004">
    <property type="protein sequence ID" value="MBP1918303.1"/>
    <property type="molecule type" value="Genomic_DNA"/>
</dbReference>
<keyword evidence="2" id="KW-1185">Reference proteome</keyword>
<accession>A0ABS4G185</accession>
<dbReference type="Proteomes" id="UP001519271">
    <property type="component" value="Unassembled WGS sequence"/>
</dbReference>
<protein>
    <recommendedName>
        <fullName evidence="3">DUF1836 domain-containing protein</fullName>
    </recommendedName>
</protein>
<evidence type="ECO:0000313" key="1">
    <source>
        <dbReference type="EMBL" id="MBP1918303.1"/>
    </source>
</evidence>
<gene>
    <name evidence="1" type="ORF">J2Z34_000775</name>
</gene>
<name>A0ABS4G185_9CLOT</name>
<evidence type="ECO:0008006" key="3">
    <source>
        <dbReference type="Google" id="ProtNLM"/>
    </source>
</evidence>
<sequence>MELKGAERLHPLPRIEEYTDIDLYMDQVITFMEKKYPRRPLTKTMINNYTKDRILPPPIRKKYSREHLMLLSLLQVLKGTQSLPEVKKVLHPISQELAKGDSTPLYKQYRSFLSMQDELDRIVSSAMDEMSQLSADKGIRAFIASAMASYFSDLTSEIIGEMD</sequence>
<reference evidence="1 2" key="1">
    <citation type="submission" date="2021-03" db="EMBL/GenBank/DDBJ databases">
        <title>Genomic Encyclopedia of Type Strains, Phase IV (KMG-IV): sequencing the most valuable type-strain genomes for metagenomic binning, comparative biology and taxonomic classification.</title>
        <authorList>
            <person name="Goeker M."/>
        </authorList>
    </citation>
    <scope>NUCLEOTIDE SEQUENCE [LARGE SCALE GENOMIC DNA]</scope>
    <source>
        <strain evidence="1 2">DSM 6139</strain>
    </source>
</reference>
<dbReference type="Pfam" id="PF08876">
    <property type="entry name" value="DUF1836"/>
    <property type="match status" value="1"/>
</dbReference>